<evidence type="ECO:0000313" key="2">
    <source>
        <dbReference type="Proteomes" id="UP001431783"/>
    </source>
</evidence>
<dbReference type="AlphaFoldDB" id="A0AAW1VF92"/>
<gene>
    <name evidence="1" type="ORF">WA026_013610</name>
</gene>
<dbReference type="EMBL" id="JARQZJ010000127">
    <property type="protein sequence ID" value="KAK9891303.1"/>
    <property type="molecule type" value="Genomic_DNA"/>
</dbReference>
<sequence length="213" mass="24633">MGHTGSKITKFRKSFRRMSLSKSRDNLKTEDSKKIRHSRSLTNLTSRKKDVIKLSDEKKLRRNTVVISSNIPSINDIQIEVTQLNGDSAIADETKTDSENIDEKSEIEIKKIEGPVLEEAIVLDCSGVLALKAMDSRLEEMENQIEIMSHEDLFIYHSTFKDEIHNFWIKAYGIKEATERVKPKKIETIDYVKKLLHILNNKMFQRNNSDSYC</sequence>
<protein>
    <submittedName>
        <fullName evidence="1">Uncharacterized protein</fullName>
    </submittedName>
</protein>
<comment type="caution">
    <text evidence="1">The sequence shown here is derived from an EMBL/GenBank/DDBJ whole genome shotgun (WGS) entry which is preliminary data.</text>
</comment>
<evidence type="ECO:0000313" key="1">
    <source>
        <dbReference type="EMBL" id="KAK9891303.1"/>
    </source>
</evidence>
<reference evidence="1 2" key="1">
    <citation type="submission" date="2023-03" db="EMBL/GenBank/DDBJ databases">
        <title>Genome insight into feeding habits of ladybird beetles.</title>
        <authorList>
            <person name="Li H.-S."/>
            <person name="Huang Y.-H."/>
            <person name="Pang H."/>
        </authorList>
    </citation>
    <scope>NUCLEOTIDE SEQUENCE [LARGE SCALE GENOMIC DNA]</scope>
    <source>
        <strain evidence="1">SYSU_2023b</strain>
        <tissue evidence="1">Whole body</tissue>
    </source>
</reference>
<accession>A0AAW1VF92</accession>
<name>A0AAW1VF92_9CUCU</name>
<organism evidence="1 2">
    <name type="scientific">Henosepilachna vigintioctopunctata</name>
    <dbReference type="NCBI Taxonomy" id="420089"/>
    <lineage>
        <taxon>Eukaryota</taxon>
        <taxon>Metazoa</taxon>
        <taxon>Ecdysozoa</taxon>
        <taxon>Arthropoda</taxon>
        <taxon>Hexapoda</taxon>
        <taxon>Insecta</taxon>
        <taxon>Pterygota</taxon>
        <taxon>Neoptera</taxon>
        <taxon>Endopterygota</taxon>
        <taxon>Coleoptera</taxon>
        <taxon>Polyphaga</taxon>
        <taxon>Cucujiformia</taxon>
        <taxon>Coccinelloidea</taxon>
        <taxon>Coccinellidae</taxon>
        <taxon>Epilachninae</taxon>
        <taxon>Epilachnini</taxon>
        <taxon>Henosepilachna</taxon>
    </lineage>
</organism>
<dbReference type="Proteomes" id="UP001431783">
    <property type="component" value="Unassembled WGS sequence"/>
</dbReference>
<keyword evidence="2" id="KW-1185">Reference proteome</keyword>
<proteinExistence type="predicted"/>